<protein>
    <submittedName>
        <fullName evidence="1">Adenosylhomocysteinase</fullName>
    </submittedName>
</protein>
<dbReference type="SUPFAM" id="SSF51735">
    <property type="entry name" value="NAD(P)-binding Rossmann-fold domains"/>
    <property type="match status" value="1"/>
</dbReference>
<dbReference type="OrthoDB" id="10007170at2759"/>
<dbReference type="GO" id="GO:0033353">
    <property type="term" value="P:S-adenosylmethionine cycle"/>
    <property type="evidence" value="ECO:0007669"/>
    <property type="project" value="TreeGrafter"/>
</dbReference>
<dbReference type="PANTHER" id="PTHR23420:SF0">
    <property type="entry name" value="ADENOSYLHOMOCYSTEINASE"/>
    <property type="match status" value="1"/>
</dbReference>
<dbReference type="OMA" id="NIVHEEY"/>
<gene>
    <name evidence="1" type="ORF">RF11_02344</name>
</gene>
<evidence type="ECO:0000313" key="1">
    <source>
        <dbReference type="EMBL" id="KII73357.1"/>
    </source>
</evidence>
<reference evidence="1 2" key="1">
    <citation type="journal article" date="2014" name="Genome Biol. Evol.">
        <title>The genome of the myxosporean Thelohanellus kitauei shows adaptations to nutrient acquisition within its fish host.</title>
        <authorList>
            <person name="Yang Y."/>
            <person name="Xiong J."/>
            <person name="Zhou Z."/>
            <person name="Huo F."/>
            <person name="Miao W."/>
            <person name="Ran C."/>
            <person name="Liu Y."/>
            <person name="Zhang J."/>
            <person name="Feng J."/>
            <person name="Wang M."/>
            <person name="Wang M."/>
            <person name="Wang L."/>
            <person name="Yao B."/>
        </authorList>
    </citation>
    <scope>NUCLEOTIDE SEQUENCE [LARGE SCALE GENOMIC DNA]</scope>
    <source>
        <strain evidence="1">Wuqing</strain>
    </source>
</reference>
<dbReference type="PANTHER" id="PTHR23420">
    <property type="entry name" value="ADENOSYLHOMOCYSTEINASE"/>
    <property type="match status" value="1"/>
</dbReference>
<dbReference type="InterPro" id="IPR042172">
    <property type="entry name" value="Adenosylhomocyst_ase-like_sf"/>
</dbReference>
<proteinExistence type="predicted"/>
<accession>A0A0C2NH64</accession>
<dbReference type="Proteomes" id="UP000031668">
    <property type="component" value="Unassembled WGS sequence"/>
</dbReference>
<name>A0A0C2NH64_THEKT</name>
<keyword evidence="2" id="KW-1185">Reference proteome</keyword>
<dbReference type="AlphaFoldDB" id="A0A0C2NH64"/>
<dbReference type="InterPro" id="IPR000043">
    <property type="entry name" value="Adenosylhomocysteinase-like"/>
</dbReference>
<dbReference type="EMBL" id="JWZT01000877">
    <property type="protein sequence ID" value="KII73357.1"/>
    <property type="molecule type" value="Genomic_DNA"/>
</dbReference>
<comment type="caution">
    <text evidence="1">The sequence shown here is derived from an EMBL/GenBank/DDBJ whole genome shotgun (WGS) entry which is preliminary data.</text>
</comment>
<dbReference type="Pfam" id="PF05221">
    <property type="entry name" value="AdoHcyase"/>
    <property type="match status" value="1"/>
</dbReference>
<dbReference type="InterPro" id="IPR036291">
    <property type="entry name" value="NAD(P)-bd_dom_sf"/>
</dbReference>
<organism evidence="1 2">
    <name type="scientific">Thelohanellus kitauei</name>
    <name type="common">Myxosporean</name>
    <dbReference type="NCBI Taxonomy" id="669202"/>
    <lineage>
        <taxon>Eukaryota</taxon>
        <taxon>Metazoa</taxon>
        <taxon>Cnidaria</taxon>
        <taxon>Myxozoa</taxon>
        <taxon>Myxosporea</taxon>
        <taxon>Bivalvulida</taxon>
        <taxon>Platysporina</taxon>
        <taxon>Myxobolidae</taxon>
        <taxon>Thelohanellus</taxon>
    </lineage>
</organism>
<evidence type="ECO:0000313" key="2">
    <source>
        <dbReference type="Proteomes" id="UP000031668"/>
    </source>
</evidence>
<dbReference type="Gene3D" id="3.40.50.1480">
    <property type="entry name" value="Adenosylhomocysteinase-like"/>
    <property type="match status" value="1"/>
</dbReference>
<sequence>MKGLMDLRKEYAKDKVLKEARIAVCAHVTVETAVFIETLVECGAEVRLCSCDVLSTCDDAAAALAKAGIPVFAWKGQTQEEFEWCQEETLKFKDGPLTLLIEDGGYIAARLHEKHPEMLDGLKGIVEQYTVGITKLYKLLQKGELKVPVIDCHQSATKSKFDHIYGCRESLVDGIKRATNVQIAGNFVSSVVILTMAKV</sequence>
<dbReference type="SMART" id="SM00996">
    <property type="entry name" value="AdoHcyase"/>
    <property type="match status" value="1"/>
</dbReference>
<dbReference type="SUPFAM" id="SSF52283">
    <property type="entry name" value="Formate/glycerate dehydrogenase catalytic domain-like"/>
    <property type="match status" value="1"/>
</dbReference>
<dbReference type="GO" id="GO:0004013">
    <property type="term" value="F:adenosylhomocysteinase activity"/>
    <property type="evidence" value="ECO:0007669"/>
    <property type="project" value="TreeGrafter"/>
</dbReference>
<dbReference type="GO" id="GO:0005829">
    <property type="term" value="C:cytosol"/>
    <property type="evidence" value="ECO:0007669"/>
    <property type="project" value="TreeGrafter"/>
</dbReference>